<dbReference type="SMART" id="SM01255">
    <property type="entry name" value="KNOX1"/>
    <property type="match status" value="1"/>
</dbReference>
<accession>Q5U7K4</accession>
<protein>
    <submittedName>
        <fullName evidence="10">Homeobox protein</fullName>
    </submittedName>
</protein>
<dbReference type="PANTHER" id="PTHR11850">
    <property type="entry name" value="HOMEOBOX PROTEIN TRANSCRIPTION FACTORS"/>
    <property type="match status" value="1"/>
</dbReference>
<dbReference type="PROSITE" id="PS00027">
    <property type="entry name" value="HOMEOBOX_1"/>
    <property type="match status" value="1"/>
</dbReference>
<reference evidence="10" key="1">
    <citation type="submission" date="2004-10" db="EMBL/GenBank/DDBJ databases">
        <title>Sugarcane plant promoters to express heterologous nucleic acids.</title>
        <authorList>
            <person name="Potier B.A.M."/>
            <person name="Birch R.G."/>
        </authorList>
    </citation>
    <scope>NUCLEOTIDE SEQUENCE</scope>
    <source>
        <strain evidence="10">C53a</strain>
        <tissue evidence="10">Stem</tissue>
    </source>
</reference>
<dbReference type="InterPro" id="IPR017970">
    <property type="entry name" value="Homeobox_CS"/>
</dbReference>
<dbReference type="CDD" id="cd00086">
    <property type="entry name" value="homeodomain"/>
    <property type="match status" value="1"/>
</dbReference>
<feature type="domain" description="ELK" evidence="9">
    <location>
        <begin position="182"/>
        <end position="202"/>
    </location>
</feature>
<evidence type="ECO:0000259" key="8">
    <source>
        <dbReference type="PROSITE" id="PS50071"/>
    </source>
</evidence>
<reference evidence="10" key="2">
    <citation type="submission" date="2004-10" db="EMBL/GenBank/DDBJ databases">
        <title>Sugarcane tissue-specific genes and promoters.</title>
        <authorList>
            <person name="Potier B.A.M."/>
            <person name="Birch R.G."/>
        </authorList>
    </citation>
    <scope>NUCLEOTIDE SEQUENCE</scope>
    <source>
        <strain evidence="10">C53a</strain>
        <tissue evidence="10">Stem</tissue>
    </source>
</reference>
<dbReference type="PROSITE" id="PS50071">
    <property type="entry name" value="HOMEOBOX_2"/>
    <property type="match status" value="1"/>
</dbReference>
<keyword evidence="4 5" id="KW-0539">Nucleus</keyword>
<name>Q5U7K4_9POAL</name>
<dbReference type="InterPro" id="IPR008422">
    <property type="entry name" value="KN_HD"/>
</dbReference>
<dbReference type="InterPro" id="IPR005541">
    <property type="entry name" value="KNOX2"/>
</dbReference>
<evidence type="ECO:0000256" key="5">
    <source>
        <dbReference type="PROSITE-ProRule" id="PRU00108"/>
    </source>
</evidence>
<keyword evidence="2 5" id="KW-0238">DNA-binding</keyword>
<comment type="similarity">
    <text evidence="6">Belongs to the TALE/KNOX homeobox family.</text>
</comment>
<dbReference type="InterPro" id="IPR050224">
    <property type="entry name" value="TALE_homeobox"/>
</dbReference>
<keyword evidence="3 5" id="KW-0371">Homeobox</keyword>
<dbReference type="Pfam" id="PF03791">
    <property type="entry name" value="KNOX2"/>
    <property type="match status" value="1"/>
</dbReference>
<feature type="DNA-binding region" description="Homeobox; TALE-type" evidence="5">
    <location>
        <begin position="203"/>
        <end position="266"/>
    </location>
</feature>
<proteinExistence type="evidence at transcript level"/>
<dbReference type="Pfam" id="PF05920">
    <property type="entry name" value="Homeobox_KN"/>
    <property type="match status" value="1"/>
</dbReference>
<dbReference type="InterPro" id="IPR009057">
    <property type="entry name" value="Homeodomain-like_sf"/>
</dbReference>
<evidence type="ECO:0000256" key="4">
    <source>
        <dbReference type="ARBA" id="ARBA00023242"/>
    </source>
</evidence>
<dbReference type="SMART" id="SM01256">
    <property type="entry name" value="KNOX2"/>
    <property type="match status" value="1"/>
</dbReference>
<dbReference type="InterPro" id="IPR001356">
    <property type="entry name" value="HD"/>
</dbReference>
<dbReference type="GO" id="GO:0003677">
    <property type="term" value="F:DNA binding"/>
    <property type="evidence" value="ECO:0007669"/>
    <property type="project" value="UniProtKB-UniRule"/>
</dbReference>
<dbReference type="Pfam" id="PF03790">
    <property type="entry name" value="KNOX1"/>
    <property type="match status" value="1"/>
</dbReference>
<feature type="domain" description="Homeobox" evidence="8">
    <location>
        <begin position="202"/>
        <end position="265"/>
    </location>
</feature>
<dbReference type="Gene3D" id="1.10.10.60">
    <property type="entry name" value="Homeodomain-like"/>
    <property type="match status" value="1"/>
</dbReference>
<evidence type="ECO:0000256" key="6">
    <source>
        <dbReference type="PROSITE-ProRule" id="PRU00559"/>
    </source>
</evidence>
<comment type="subcellular location">
    <subcellularLocation>
        <location evidence="1 5">Nucleus</location>
    </subcellularLocation>
</comment>
<dbReference type="GO" id="GO:0000981">
    <property type="term" value="F:DNA-binding transcription factor activity, RNA polymerase II-specific"/>
    <property type="evidence" value="ECO:0007669"/>
    <property type="project" value="InterPro"/>
</dbReference>
<evidence type="ECO:0000256" key="1">
    <source>
        <dbReference type="ARBA" id="ARBA00004123"/>
    </source>
</evidence>
<dbReference type="GO" id="GO:0005634">
    <property type="term" value="C:nucleus"/>
    <property type="evidence" value="ECO:0007669"/>
    <property type="project" value="UniProtKB-SubCell"/>
</dbReference>
<dbReference type="AlphaFoldDB" id="Q5U7K4"/>
<evidence type="ECO:0000313" key="10">
    <source>
        <dbReference type="EMBL" id="AAV50045.1"/>
    </source>
</evidence>
<dbReference type="Pfam" id="PF03789">
    <property type="entry name" value="ELK"/>
    <property type="match status" value="1"/>
</dbReference>
<dbReference type="SMART" id="SM00389">
    <property type="entry name" value="HOX"/>
    <property type="match status" value="1"/>
</dbReference>
<dbReference type="EMBL" id="AY781901">
    <property type="protein sequence ID" value="AAV50045.1"/>
    <property type="molecule type" value="mRNA"/>
</dbReference>
<dbReference type="PROSITE" id="PS51213">
    <property type="entry name" value="ELK"/>
    <property type="match status" value="1"/>
</dbReference>
<evidence type="ECO:0000259" key="9">
    <source>
        <dbReference type="PROSITE" id="PS51213"/>
    </source>
</evidence>
<dbReference type="SUPFAM" id="SSF46689">
    <property type="entry name" value="Homeodomain-like"/>
    <property type="match status" value="1"/>
</dbReference>
<dbReference type="SMART" id="SM01188">
    <property type="entry name" value="ELK"/>
    <property type="match status" value="1"/>
</dbReference>
<feature type="region of interest" description="Disordered" evidence="7">
    <location>
        <begin position="139"/>
        <end position="166"/>
    </location>
</feature>
<sequence length="315" mass="34589">MEDLYSIHPGISRVGGAASEASTAGVGAGGPSPSDLTELMKAQIASHPRYPSLLSAYIECRKVGAPPQVASLLEEVSRERSPGAAGAGEIGVDPELDEFMDSYCRVLVRYKEELSRPFDEAASFLSSIQAQLSNLCSAGSSPAATATHSDDMMGSSEDEQCSGDTDVPDIGQEHSSRLADHELKEMLLKKYSGCLSRLRSEFLKKRKKGKLPKDARTVLLEWWNTHYRWPYPTEEDKVRLAAMTGLDPKQINNWFINQKKKHWKPSEDMRFALMEGVAGGSSGTTSTSIQAQLDPESHTIWDDNWPIQSVVRPGM</sequence>
<evidence type="ECO:0000256" key="2">
    <source>
        <dbReference type="ARBA" id="ARBA00023125"/>
    </source>
</evidence>
<evidence type="ECO:0000256" key="7">
    <source>
        <dbReference type="SAM" id="MobiDB-lite"/>
    </source>
</evidence>
<organism evidence="10">
    <name type="scientific">Saccharum hybrid cultivar Pindar</name>
    <dbReference type="NCBI Taxonomy" id="672245"/>
    <lineage>
        <taxon>Eukaryota</taxon>
        <taxon>Viridiplantae</taxon>
        <taxon>Streptophyta</taxon>
        <taxon>Embryophyta</taxon>
        <taxon>Tracheophyta</taxon>
        <taxon>Spermatophyta</taxon>
        <taxon>Magnoliopsida</taxon>
        <taxon>Liliopsida</taxon>
        <taxon>Poales</taxon>
        <taxon>Poaceae</taxon>
        <taxon>PACMAD clade</taxon>
        <taxon>Panicoideae</taxon>
        <taxon>Andropogonodae</taxon>
        <taxon>Andropogoneae</taxon>
        <taxon>Saccharinae</taxon>
        <taxon>Saccharum</taxon>
        <taxon>Saccharum officinarum species complex</taxon>
    </lineage>
</organism>
<evidence type="ECO:0000256" key="3">
    <source>
        <dbReference type="ARBA" id="ARBA00023155"/>
    </source>
</evidence>
<dbReference type="InterPro" id="IPR005539">
    <property type="entry name" value="ELK_dom"/>
</dbReference>
<dbReference type="InterPro" id="IPR005540">
    <property type="entry name" value="KNOX1"/>
</dbReference>